<evidence type="ECO:0000313" key="1">
    <source>
        <dbReference type="EMBL" id="KAI6656666.1"/>
    </source>
</evidence>
<organism evidence="1 2">
    <name type="scientific">Oopsacas minuta</name>
    <dbReference type="NCBI Taxonomy" id="111878"/>
    <lineage>
        <taxon>Eukaryota</taxon>
        <taxon>Metazoa</taxon>
        <taxon>Porifera</taxon>
        <taxon>Hexactinellida</taxon>
        <taxon>Hexasterophora</taxon>
        <taxon>Lyssacinosida</taxon>
        <taxon>Leucopsacidae</taxon>
        <taxon>Oopsacas</taxon>
    </lineage>
</organism>
<keyword evidence="2" id="KW-1185">Reference proteome</keyword>
<name>A0AAV7K8T3_9METZ</name>
<accession>A0AAV7K8T3</accession>
<gene>
    <name evidence="1" type="ORF">LOD99_11247</name>
</gene>
<comment type="caution">
    <text evidence="1">The sequence shown here is derived from an EMBL/GenBank/DDBJ whole genome shotgun (WGS) entry which is preliminary data.</text>
</comment>
<protein>
    <submittedName>
        <fullName evidence="1">Uncharacterized protein</fullName>
    </submittedName>
</protein>
<reference evidence="1 2" key="1">
    <citation type="journal article" date="2023" name="BMC Biol.">
        <title>The compact genome of the sponge Oopsacas minuta (Hexactinellida) is lacking key metazoan core genes.</title>
        <authorList>
            <person name="Santini S."/>
            <person name="Schenkelaars Q."/>
            <person name="Jourda C."/>
            <person name="Duchesne M."/>
            <person name="Belahbib H."/>
            <person name="Rocher C."/>
            <person name="Selva M."/>
            <person name="Riesgo A."/>
            <person name="Vervoort M."/>
            <person name="Leys S.P."/>
            <person name="Kodjabachian L."/>
            <person name="Le Bivic A."/>
            <person name="Borchiellini C."/>
            <person name="Claverie J.M."/>
            <person name="Renard E."/>
        </authorList>
    </citation>
    <scope>NUCLEOTIDE SEQUENCE [LARGE SCALE GENOMIC DNA]</scope>
    <source>
        <strain evidence="1">SPO-2</strain>
    </source>
</reference>
<proteinExistence type="predicted"/>
<dbReference type="Proteomes" id="UP001165289">
    <property type="component" value="Unassembled WGS sequence"/>
</dbReference>
<sequence>TLSMIAENLKAHYFSNFNIWKCDLSTEKERRTNKALLRNHLSSYLVADRVGHLLGKKSEDLKKSLLTRGLKLGMNGCIKDDHLNR</sequence>
<dbReference type="EMBL" id="JAKMXF010000135">
    <property type="protein sequence ID" value="KAI6656666.1"/>
    <property type="molecule type" value="Genomic_DNA"/>
</dbReference>
<dbReference type="AlphaFoldDB" id="A0AAV7K8T3"/>
<feature type="non-terminal residue" evidence="1">
    <location>
        <position position="1"/>
    </location>
</feature>
<evidence type="ECO:0000313" key="2">
    <source>
        <dbReference type="Proteomes" id="UP001165289"/>
    </source>
</evidence>